<reference evidence="8" key="1">
    <citation type="journal article" date="2023" name="Mol. Biol. Evol.">
        <title>Third-Generation Sequencing Reveals the Adaptive Role of the Epigenome in Three Deep-Sea Polychaetes.</title>
        <authorList>
            <person name="Perez M."/>
            <person name="Aroh O."/>
            <person name="Sun Y."/>
            <person name="Lan Y."/>
            <person name="Juniper S.K."/>
            <person name="Young C.R."/>
            <person name="Angers B."/>
            <person name="Qian P.Y."/>
        </authorList>
    </citation>
    <scope>NUCLEOTIDE SEQUENCE</scope>
    <source>
        <strain evidence="8">P08H-3</strain>
    </source>
</reference>
<feature type="transmembrane region" description="Helical" evidence="6">
    <location>
        <begin position="141"/>
        <end position="162"/>
    </location>
</feature>
<keyword evidence="3 6" id="KW-1133">Transmembrane helix</keyword>
<dbReference type="PRINTS" id="PR00237">
    <property type="entry name" value="GPCRRHODOPSN"/>
</dbReference>
<protein>
    <recommendedName>
        <fullName evidence="7">G-protein coupled receptors family 1 profile domain-containing protein</fullName>
    </recommendedName>
</protein>
<keyword evidence="2 5" id="KW-0812">Transmembrane</keyword>
<keyword evidence="5" id="KW-0675">Receptor</keyword>
<dbReference type="PANTHER" id="PTHR46641:SF25">
    <property type="entry name" value="CNMAMIDE RECEPTOR-RELATED"/>
    <property type="match status" value="1"/>
</dbReference>
<dbReference type="PROSITE" id="PS50262">
    <property type="entry name" value="G_PROTEIN_RECEP_F1_2"/>
    <property type="match status" value="1"/>
</dbReference>
<dbReference type="CDD" id="cd14978">
    <property type="entry name" value="7tmA_FMRFamide_R-like"/>
    <property type="match status" value="1"/>
</dbReference>
<evidence type="ECO:0000256" key="1">
    <source>
        <dbReference type="ARBA" id="ARBA00004370"/>
    </source>
</evidence>
<feature type="transmembrane region" description="Helical" evidence="6">
    <location>
        <begin position="183"/>
        <end position="203"/>
    </location>
</feature>
<keyword evidence="9" id="KW-1185">Reference proteome</keyword>
<feature type="domain" description="G-protein coupled receptors family 1 profile" evidence="7">
    <location>
        <begin position="81"/>
        <end position="359"/>
    </location>
</feature>
<organism evidence="8 9">
    <name type="scientific">Paralvinella palmiformis</name>
    <dbReference type="NCBI Taxonomy" id="53620"/>
    <lineage>
        <taxon>Eukaryota</taxon>
        <taxon>Metazoa</taxon>
        <taxon>Spiralia</taxon>
        <taxon>Lophotrochozoa</taxon>
        <taxon>Annelida</taxon>
        <taxon>Polychaeta</taxon>
        <taxon>Sedentaria</taxon>
        <taxon>Canalipalpata</taxon>
        <taxon>Terebellida</taxon>
        <taxon>Terebelliformia</taxon>
        <taxon>Alvinellidae</taxon>
        <taxon>Paralvinella</taxon>
    </lineage>
</organism>
<evidence type="ECO:0000256" key="2">
    <source>
        <dbReference type="ARBA" id="ARBA00022692"/>
    </source>
</evidence>
<keyword evidence="4 6" id="KW-0472">Membrane</keyword>
<feature type="transmembrane region" description="Helical" evidence="6">
    <location>
        <begin position="339"/>
        <end position="362"/>
    </location>
</feature>
<proteinExistence type="inferred from homology"/>
<comment type="subcellular location">
    <subcellularLocation>
        <location evidence="1">Membrane</location>
    </subcellularLocation>
</comment>
<comment type="similarity">
    <text evidence="5">Belongs to the G-protein coupled receptor 1 family.</text>
</comment>
<evidence type="ECO:0000313" key="8">
    <source>
        <dbReference type="EMBL" id="KAK2148427.1"/>
    </source>
</evidence>
<dbReference type="InterPro" id="IPR017452">
    <property type="entry name" value="GPCR_Rhodpsn_7TM"/>
</dbReference>
<dbReference type="Pfam" id="PF00001">
    <property type="entry name" value="7tm_1"/>
    <property type="match status" value="1"/>
</dbReference>
<feature type="transmembrane region" description="Helical" evidence="6">
    <location>
        <begin position="101"/>
        <end position="121"/>
    </location>
</feature>
<evidence type="ECO:0000259" key="7">
    <source>
        <dbReference type="PROSITE" id="PS50262"/>
    </source>
</evidence>
<evidence type="ECO:0000256" key="4">
    <source>
        <dbReference type="ARBA" id="ARBA00023136"/>
    </source>
</evidence>
<keyword evidence="5" id="KW-0297">G-protein coupled receptor</keyword>
<evidence type="ECO:0000256" key="6">
    <source>
        <dbReference type="SAM" id="Phobius"/>
    </source>
</evidence>
<sequence>MTESSLIDDIRNESNPLTTYVGQWRRSELTYISADLDRMNITGTMHVRSYEEPLMEFPAYRLHKRLITYLPPILILLGTIGNVLSVIILSRRSLRKQSTYFYLATLSSADTVVLYVGLLRIWLGEILGQDIRDRSDWSCRIISFLGYTISDFSGWLIIAVTLERFFAVRYPFRVSGSRGRQRALKVVGAMLLLMSLVNCHFFWSVRVVYMKHGDEYTAKCHCTEPYLKLIDDVWPWVDALIYSFLPFVVILVLNTLIIRQLVRARRRRVALSSAVTCRKCHAADGCRVSDRDGGKITVMLLVISLAFLVTTLPMNVALITSKFLVKRRPDIGTLIRLRLVLTVTELLMYLNHSINFLLYCAAGHRFRAECVRLMLGRKSTPAHHVTDISGAISHALHMQVIKPSDAINTP</sequence>
<evidence type="ECO:0000256" key="5">
    <source>
        <dbReference type="RuleBase" id="RU000688"/>
    </source>
</evidence>
<gene>
    <name evidence="8" type="ORF">LSH36_498g00061</name>
</gene>
<dbReference type="PROSITE" id="PS00237">
    <property type="entry name" value="G_PROTEIN_RECEP_F1_1"/>
    <property type="match status" value="1"/>
</dbReference>
<evidence type="ECO:0000256" key="3">
    <source>
        <dbReference type="ARBA" id="ARBA00022989"/>
    </source>
</evidence>
<feature type="transmembrane region" description="Helical" evidence="6">
    <location>
        <begin position="296"/>
        <end position="319"/>
    </location>
</feature>
<dbReference type="SUPFAM" id="SSF81321">
    <property type="entry name" value="Family A G protein-coupled receptor-like"/>
    <property type="match status" value="1"/>
</dbReference>
<dbReference type="Proteomes" id="UP001208570">
    <property type="component" value="Unassembled WGS sequence"/>
</dbReference>
<dbReference type="EMBL" id="JAODUP010000498">
    <property type="protein sequence ID" value="KAK2148427.1"/>
    <property type="molecule type" value="Genomic_DNA"/>
</dbReference>
<dbReference type="AlphaFoldDB" id="A0AAD9J900"/>
<feature type="transmembrane region" description="Helical" evidence="6">
    <location>
        <begin position="66"/>
        <end position="89"/>
    </location>
</feature>
<dbReference type="GO" id="GO:0016020">
    <property type="term" value="C:membrane"/>
    <property type="evidence" value="ECO:0007669"/>
    <property type="project" value="UniProtKB-SubCell"/>
</dbReference>
<dbReference type="InterPro" id="IPR000276">
    <property type="entry name" value="GPCR_Rhodpsn"/>
</dbReference>
<dbReference type="Gene3D" id="1.20.1070.10">
    <property type="entry name" value="Rhodopsin 7-helix transmembrane proteins"/>
    <property type="match status" value="1"/>
</dbReference>
<dbReference type="GO" id="GO:0004930">
    <property type="term" value="F:G protein-coupled receptor activity"/>
    <property type="evidence" value="ECO:0007669"/>
    <property type="project" value="UniProtKB-KW"/>
</dbReference>
<dbReference type="InterPro" id="IPR052954">
    <property type="entry name" value="GPCR-Ligand_Int"/>
</dbReference>
<evidence type="ECO:0000313" key="9">
    <source>
        <dbReference type="Proteomes" id="UP001208570"/>
    </source>
</evidence>
<keyword evidence="5" id="KW-0807">Transducer</keyword>
<accession>A0AAD9J900</accession>
<name>A0AAD9J900_9ANNE</name>
<feature type="transmembrane region" description="Helical" evidence="6">
    <location>
        <begin position="239"/>
        <end position="258"/>
    </location>
</feature>
<comment type="caution">
    <text evidence="8">The sequence shown here is derived from an EMBL/GenBank/DDBJ whole genome shotgun (WGS) entry which is preliminary data.</text>
</comment>
<dbReference type="PANTHER" id="PTHR46641">
    <property type="entry name" value="FMRFAMIDE RECEPTOR-RELATED"/>
    <property type="match status" value="1"/>
</dbReference>